<reference evidence="3" key="1">
    <citation type="journal article" date="2010" name="Nature">
        <title>The Amphimedon queenslandica genome and the evolution of animal complexity.</title>
        <authorList>
            <person name="Srivastava M."/>
            <person name="Simakov O."/>
            <person name="Chapman J."/>
            <person name="Fahey B."/>
            <person name="Gauthier M.E."/>
            <person name="Mitros T."/>
            <person name="Richards G.S."/>
            <person name="Conaco C."/>
            <person name="Dacre M."/>
            <person name="Hellsten U."/>
            <person name="Larroux C."/>
            <person name="Putnam N.H."/>
            <person name="Stanke M."/>
            <person name="Adamska M."/>
            <person name="Darling A."/>
            <person name="Degnan S.M."/>
            <person name="Oakley T.H."/>
            <person name="Plachetzki D.C."/>
            <person name="Zhai Y."/>
            <person name="Adamski M."/>
            <person name="Calcino A."/>
            <person name="Cummins S.F."/>
            <person name="Goodstein D.M."/>
            <person name="Harris C."/>
            <person name="Jackson D.J."/>
            <person name="Leys S.P."/>
            <person name="Shu S."/>
            <person name="Woodcroft B.J."/>
            <person name="Vervoort M."/>
            <person name="Kosik K.S."/>
            <person name="Manning G."/>
            <person name="Degnan B.M."/>
            <person name="Rokhsar D.S."/>
        </authorList>
    </citation>
    <scope>NUCLEOTIDE SEQUENCE [LARGE SCALE GENOMIC DNA]</scope>
</reference>
<dbReference type="InterPro" id="IPR018379">
    <property type="entry name" value="BEN_domain"/>
</dbReference>
<dbReference type="GeneID" id="109583640"/>
<dbReference type="PROSITE" id="PS51457">
    <property type="entry name" value="BEN"/>
    <property type="match status" value="1"/>
</dbReference>
<evidence type="ECO:0000259" key="1">
    <source>
        <dbReference type="PROSITE" id="PS51457"/>
    </source>
</evidence>
<protein>
    <recommendedName>
        <fullName evidence="1">BEN domain-containing protein</fullName>
    </recommendedName>
</protein>
<reference evidence="2" key="2">
    <citation type="submission" date="2024-06" db="UniProtKB">
        <authorList>
            <consortium name="EnsemblMetazoa"/>
        </authorList>
    </citation>
    <scope>IDENTIFICATION</scope>
</reference>
<dbReference type="Gene3D" id="1.10.10.2590">
    <property type="entry name" value="BEN domain"/>
    <property type="match status" value="1"/>
</dbReference>
<sequence length="157" mass="18137">MKQDDLLHDDTQALLQEATVLLEGGSSKSSLLSRQSNIVELLISIDKKLDYLMQKVQNIKVAKKENDEESDFIWNGYNLKDIQARDANAYARALLEKLFTKEEQKRGILFQSKKSARTPLDPERVKLIFCCLDSKFPGYDFSRVRHTINQKCRDVKL</sequence>
<dbReference type="KEGG" id="aqu:109583640"/>
<evidence type="ECO:0000313" key="2">
    <source>
        <dbReference type="EnsemblMetazoa" id="XP_019854624.1"/>
    </source>
</evidence>
<dbReference type="RefSeq" id="XP_019854624.1">
    <property type="nucleotide sequence ID" value="XM_019999065.1"/>
</dbReference>
<dbReference type="Proteomes" id="UP000007879">
    <property type="component" value="Unassembled WGS sequence"/>
</dbReference>
<name>A0AAN0JC97_AMPQE</name>
<proteinExistence type="predicted"/>
<keyword evidence="3" id="KW-1185">Reference proteome</keyword>
<accession>A0AAN0JC97</accession>
<dbReference type="SMART" id="SM01025">
    <property type="entry name" value="BEN"/>
    <property type="match status" value="1"/>
</dbReference>
<feature type="domain" description="BEN" evidence="1">
    <location>
        <begin position="69"/>
        <end position="157"/>
    </location>
</feature>
<dbReference type="AlphaFoldDB" id="A0AAN0JC97"/>
<evidence type="ECO:0000313" key="3">
    <source>
        <dbReference type="Proteomes" id="UP000007879"/>
    </source>
</evidence>
<dbReference type="EnsemblMetazoa" id="XM_019999065.1">
    <property type="protein sequence ID" value="XP_019854624.1"/>
    <property type="gene ID" value="LOC109583640"/>
</dbReference>
<dbReference type="GO" id="GO:0003677">
    <property type="term" value="F:DNA binding"/>
    <property type="evidence" value="ECO:0007669"/>
    <property type="project" value="InterPro"/>
</dbReference>
<organism evidence="2 3">
    <name type="scientific">Amphimedon queenslandica</name>
    <name type="common">Sponge</name>
    <dbReference type="NCBI Taxonomy" id="400682"/>
    <lineage>
        <taxon>Eukaryota</taxon>
        <taxon>Metazoa</taxon>
        <taxon>Porifera</taxon>
        <taxon>Demospongiae</taxon>
        <taxon>Heteroscleromorpha</taxon>
        <taxon>Haplosclerida</taxon>
        <taxon>Niphatidae</taxon>
        <taxon>Amphimedon</taxon>
    </lineage>
</organism>